<dbReference type="EC" id="6.3.2.17" evidence="3 14"/>
<dbReference type="OrthoDB" id="5212574at2759"/>
<evidence type="ECO:0000256" key="12">
    <source>
        <dbReference type="ARBA" id="ARBA00030876"/>
    </source>
</evidence>
<evidence type="ECO:0000256" key="13">
    <source>
        <dbReference type="ARBA" id="ARBA00047493"/>
    </source>
</evidence>
<evidence type="ECO:0000256" key="16">
    <source>
        <dbReference type="PIRSR" id="PIRSR038895-2"/>
    </source>
</evidence>
<evidence type="ECO:0000256" key="1">
    <source>
        <dbReference type="ARBA" id="ARBA00005150"/>
    </source>
</evidence>
<keyword evidence="8 15" id="KW-0547">Nucleotide-binding</keyword>
<keyword evidence="10 16" id="KW-0460">Magnesium</keyword>
<dbReference type="SUPFAM" id="SSF53623">
    <property type="entry name" value="MurD-like peptide ligases, catalytic domain"/>
    <property type="match status" value="1"/>
</dbReference>
<dbReference type="InterPro" id="IPR001645">
    <property type="entry name" value="Folylpolyglutamate_synth"/>
</dbReference>
<sequence length="594" mass="65646">MRAGGGASPRPAPLPTPTSTTTALLVPASVAMPPPRLAHLRRLLLPLRSAAPHPLAPNPSRPLPGPVHPFLPSLLPRAMAGAAHAGVATGSAEYEEVLGCLASLITQKVRAHTGNRGNQWELMAKYVQILELEEPIAQLKVVHVAGTKGKGSTCTFAESILRSCGFRTGLFTSPHLMDVRERFRLDGLDISEEKFIRYFWWCWNKLKDKTGDDVPMPAYFRFLALLAFKIFSDEQVDVAVLEVGLGGRYDATNVVRAPVVCGISSLGYDHMEILGNTLGEIAGEKAGILKKGVLAYTVPQPEEAMSVLMRRAFELGVSLQVVQPLDPQKLEDQPLGLHGEHQYMNAGLAVALANTWLEKQGHLDRIHVKHSDTLPDQFIKGLSRACLQGRAQIVPDPQVNPENDRDGNSSLVFYLDGAHSPESMEMCARWFAHVTNNDRIELGSLEQPHTDRNSRKILLFNCMTVRDPQRLLPRLLDTCAQNGLHFEQALFVPNQSQYNKLGSLASPPSEREQIDLSWQLSLQRVWENLPHSNKGCSKLHCETVLSLNGATSRRTSSVFESLPLAIQWLRETAKQNQSTQFQVKAYATVSLILY</sequence>
<evidence type="ECO:0000256" key="2">
    <source>
        <dbReference type="ARBA" id="ARBA00008276"/>
    </source>
</evidence>
<evidence type="ECO:0000256" key="11">
    <source>
        <dbReference type="ARBA" id="ARBA00030592"/>
    </source>
</evidence>
<dbReference type="UniPathway" id="UPA00850"/>
<dbReference type="EMBL" id="LWDX02067840">
    <property type="protein sequence ID" value="OEL15122.1"/>
    <property type="molecule type" value="Genomic_DNA"/>
</dbReference>
<feature type="region of interest" description="Disordered" evidence="17">
    <location>
        <begin position="1"/>
        <end position="20"/>
    </location>
</feature>
<name>A0A1E5UQE7_9POAL</name>
<keyword evidence="9 15" id="KW-0067">ATP-binding</keyword>
<evidence type="ECO:0000256" key="4">
    <source>
        <dbReference type="ARBA" id="ARBA00018660"/>
    </source>
</evidence>
<dbReference type="Gene3D" id="3.40.1190.10">
    <property type="entry name" value="Mur-like, catalytic domain"/>
    <property type="match status" value="1"/>
</dbReference>
<comment type="cofactor">
    <cofactor evidence="14">
        <name>a monovalent cation</name>
        <dbReference type="ChEBI" id="CHEBI:60242"/>
    </cofactor>
    <text evidence="14">A monovalent cation.</text>
</comment>
<comment type="caution">
    <text evidence="18">The sequence shown here is derived from an EMBL/GenBank/DDBJ whole genome shotgun (WGS) entry which is preliminary data.</text>
</comment>
<keyword evidence="5 14" id="KW-0554">One-carbon metabolism</keyword>
<dbReference type="GO" id="GO:0005739">
    <property type="term" value="C:mitochondrion"/>
    <property type="evidence" value="ECO:0007669"/>
    <property type="project" value="TreeGrafter"/>
</dbReference>
<gene>
    <name evidence="18" type="ORF">BAE44_0023858</name>
</gene>
<keyword evidence="19" id="KW-1185">Reference proteome</keyword>
<organism evidence="18 19">
    <name type="scientific">Dichanthelium oligosanthes</name>
    <dbReference type="NCBI Taxonomy" id="888268"/>
    <lineage>
        <taxon>Eukaryota</taxon>
        <taxon>Viridiplantae</taxon>
        <taxon>Streptophyta</taxon>
        <taxon>Embryophyta</taxon>
        <taxon>Tracheophyta</taxon>
        <taxon>Spermatophyta</taxon>
        <taxon>Magnoliopsida</taxon>
        <taxon>Liliopsida</taxon>
        <taxon>Poales</taxon>
        <taxon>Poaceae</taxon>
        <taxon>PACMAD clade</taxon>
        <taxon>Panicoideae</taxon>
        <taxon>Panicodae</taxon>
        <taxon>Paniceae</taxon>
        <taxon>Dichantheliinae</taxon>
        <taxon>Dichanthelium</taxon>
    </lineage>
</organism>
<dbReference type="FunFam" id="3.40.1190.10:FF:000017">
    <property type="entry name" value="Folylpolyglutamate synthase"/>
    <property type="match status" value="1"/>
</dbReference>
<protein>
    <recommendedName>
        <fullName evidence="4 14">Folylpolyglutamate synthase</fullName>
        <ecNumber evidence="3 14">6.3.2.17</ecNumber>
    </recommendedName>
    <alternativeName>
        <fullName evidence="12 14">Folylpoly-gamma-glutamate synthetase</fullName>
    </alternativeName>
    <alternativeName>
        <fullName evidence="11 14">Tetrahydrofolylpolyglutamate synthase</fullName>
    </alternativeName>
</protein>
<evidence type="ECO:0000256" key="5">
    <source>
        <dbReference type="ARBA" id="ARBA00022563"/>
    </source>
</evidence>
<dbReference type="InterPro" id="IPR018109">
    <property type="entry name" value="Folylpolyglutamate_synth_CS"/>
</dbReference>
<evidence type="ECO:0000256" key="6">
    <source>
        <dbReference type="ARBA" id="ARBA00022598"/>
    </source>
</evidence>
<dbReference type="GO" id="GO:0006730">
    <property type="term" value="P:one-carbon metabolic process"/>
    <property type="evidence" value="ECO:0007669"/>
    <property type="project" value="UniProtKB-KW"/>
</dbReference>
<feature type="binding site" evidence="16">
    <location>
        <position position="242"/>
    </location>
    <ligand>
        <name>Mg(2+)</name>
        <dbReference type="ChEBI" id="CHEBI:18420"/>
        <label>1</label>
    </ligand>
</feature>
<feature type="binding site" evidence="16">
    <location>
        <position position="173"/>
    </location>
    <ligand>
        <name>Mg(2+)</name>
        <dbReference type="ChEBI" id="CHEBI:18420"/>
        <label>1</label>
    </ligand>
</feature>
<reference evidence="18 19" key="1">
    <citation type="submission" date="2016-09" db="EMBL/GenBank/DDBJ databases">
        <title>The draft genome of Dichanthelium oligosanthes: A C3 panicoid grass species.</title>
        <authorList>
            <person name="Studer A.J."/>
            <person name="Schnable J.C."/>
            <person name="Brutnell T.P."/>
        </authorList>
    </citation>
    <scope>NUCLEOTIDE SEQUENCE [LARGE SCALE GENOMIC DNA]</scope>
    <source>
        <strain evidence="19">cv. Kellogg 1175</strain>
        <tissue evidence="18">Leaf</tissue>
    </source>
</reference>
<dbReference type="STRING" id="888268.A0A1E5UQE7"/>
<dbReference type="GO" id="GO:0005524">
    <property type="term" value="F:ATP binding"/>
    <property type="evidence" value="ECO:0007669"/>
    <property type="project" value="UniProtKB-KW"/>
</dbReference>
<comment type="similarity">
    <text evidence="2 14">Belongs to the folylpolyglutamate synthase family.</text>
</comment>
<evidence type="ECO:0000313" key="19">
    <source>
        <dbReference type="Proteomes" id="UP000095767"/>
    </source>
</evidence>
<keyword evidence="7 16" id="KW-0479">Metal-binding</keyword>
<dbReference type="PIRSF" id="PIRSF038895">
    <property type="entry name" value="FPGS"/>
    <property type="match status" value="1"/>
</dbReference>
<evidence type="ECO:0000256" key="17">
    <source>
        <dbReference type="SAM" id="MobiDB-lite"/>
    </source>
</evidence>
<evidence type="ECO:0000256" key="9">
    <source>
        <dbReference type="ARBA" id="ARBA00022840"/>
    </source>
</evidence>
<dbReference type="Gene3D" id="3.90.190.20">
    <property type="entry name" value="Mur ligase, C-terminal domain"/>
    <property type="match status" value="1"/>
</dbReference>
<dbReference type="FunFam" id="3.90.190.20:FF:000011">
    <property type="entry name" value="Folylpolyglutamate synthase"/>
    <property type="match status" value="1"/>
</dbReference>
<evidence type="ECO:0000256" key="15">
    <source>
        <dbReference type="PIRSR" id="PIRSR038895-1"/>
    </source>
</evidence>
<dbReference type="PANTHER" id="PTHR11136:SF6">
    <property type="entry name" value="FOLYLPOLYGLUTAMATE SYNTHASE"/>
    <property type="match status" value="1"/>
</dbReference>
<evidence type="ECO:0000256" key="14">
    <source>
        <dbReference type="PIRNR" id="PIRNR038895"/>
    </source>
</evidence>
<feature type="binding site" evidence="15">
    <location>
        <position position="416"/>
    </location>
    <ligand>
        <name>ATP</name>
        <dbReference type="ChEBI" id="CHEBI:30616"/>
    </ligand>
</feature>
<dbReference type="PANTHER" id="PTHR11136">
    <property type="entry name" value="FOLYLPOLYGLUTAMATE SYNTHASE-RELATED"/>
    <property type="match status" value="1"/>
</dbReference>
<dbReference type="NCBIfam" id="TIGR01499">
    <property type="entry name" value="folC"/>
    <property type="match status" value="1"/>
</dbReference>
<dbReference type="GO" id="GO:0046872">
    <property type="term" value="F:metal ion binding"/>
    <property type="evidence" value="ECO:0007669"/>
    <property type="project" value="UniProtKB-KW"/>
</dbReference>
<dbReference type="InterPro" id="IPR036615">
    <property type="entry name" value="Mur_ligase_C_dom_sf"/>
</dbReference>
<dbReference type="InterPro" id="IPR036565">
    <property type="entry name" value="Mur-like_cat_sf"/>
</dbReference>
<comment type="pathway">
    <text evidence="1 14">Cofactor biosynthesis; tetrahydrofolylpolyglutamate biosynthesis.</text>
</comment>
<evidence type="ECO:0000313" key="18">
    <source>
        <dbReference type="EMBL" id="OEL15122.1"/>
    </source>
</evidence>
<evidence type="ECO:0000256" key="7">
    <source>
        <dbReference type="ARBA" id="ARBA00022723"/>
    </source>
</evidence>
<proteinExistence type="inferred from homology"/>
<dbReference type="GO" id="GO:0004326">
    <property type="term" value="F:tetrahydrofolylpolyglutamate synthase activity"/>
    <property type="evidence" value="ECO:0007669"/>
    <property type="project" value="UniProtKB-EC"/>
</dbReference>
<feature type="binding site" evidence="15">
    <location>
        <position position="390"/>
    </location>
    <ligand>
        <name>ATP</name>
        <dbReference type="ChEBI" id="CHEBI:30616"/>
    </ligand>
</feature>
<comment type="function">
    <text evidence="14">Catalyzes conversion of folates to polyglutamate derivatives allowing concentration of folate compounds in the cell and the intracellular retention of these cofactors, which are important substrates for most of the folate-dependent enzymes that are involved in one-carbon transfer reactions involved in purine, pyrimidine and amino acid synthesis.</text>
</comment>
<dbReference type="InterPro" id="IPR023600">
    <property type="entry name" value="Folylpolyglutamate_synth_euk"/>
</dbReference>
<dbReference type="AlphaFoldDB" id="A0A1E5UQE7"/>
<dbReference type="PROSITE" id="PS01012">
    <property type="entry name" value="FOLYLPOLYGLU_SYNT_2"/>
    <property type="match status" value="1"/>
</dbReference>
<evidence type="ECO:0000256" key="10">
    <source>
        <dbReference type="ARBA" id="ARBA00022842"/>
    </source>
</evidence>
<accession>A0A1E5UQE7</accession>
<evidence type="ECO:0000256" key="8">
    <source>
        <dbReference type="ARBA" id="ARBA00022741"/>
    </source>
</evidence>
<dbReference type="GO" id="GO:0005829">
    <property type="term" value="C:cytosol"/>
    <property type="evidence" value="ECO:0007669"/>
    <property type="project" value="TreeGrafter"/>
</dbReference>
<feature type="binding site" evidence="16">
    <location>
        <position position="270"/>
    </location>
    <ligand>
        <name>Mg(2+)</name>
        <dbReference type="ChEBI" id="CHEBI:18420"/>
        <label>1</label>
    </ligand>
</feature>
<comment type="catalytic activity">
    <reaction evidence="13 14">
        <text>(6S)-5,6,7,8-tetrahydrofolyl-(gamma-L-Glu)(n) + L-glutamate + ATP = (6S)-5,6,7,8-tetrahydrofolyl-(gamma-L-Glu)(n+1) + ADP + phosphate + H(+)</text>
        <dbReference type="Rhea" id="RHEA:10580"/>
        <dbReference type="Rhea" id="RHEA-COMP:14738"/>
        <dbReference type="Rhea" id="RHEA-COMP:14740"/>
        <dbReference type="ChEBI" id="CHEBI:15378"/>
        <dbReference type="ChEBI" id="CHEBI:29985"/>
        <dbReference type="ChEBI" id="CHEBI:30616"/>
        <dbReference type="ChEBI" id="CHEBI:43474"/>
        <dbReference type="ChEBI" id="CHEBI:141005"/>
        <dbReference type="ChEBI" id="CHEBI:456216"/>
        <dbReference type="EC" id="6.3.2.17"/>
    </reaction>
</comment>
<evidence type="ECO:0000256" key="3">
    <source>
        <dbReference type="ARBA" id="ARBA00013025"/>
    </source>
</evidence>
<dbReference type="SUPFAM" id="SSF53244">
    <property type="entry name" value="MurD-like peptide ligases, peptide-binding domain"/>
    <property type="match status" value="1"/>
</dbReference>
<keyword evidence="6 14" id="KW-0436">Ligase</keyword>
<dbReference type="Proteomes" id="UP000095767">
    <property type="component" value="Unassembled WGS sequence"/>
</dbReference>